<evidence type="ECO:0000313" key="5">
    <source>
        <dbReference type="Proteomes" id="UP000609651"/>
    </source>
</evidence>
<keyword evidence="2" id="KW-0732">Signal</keyword>
<evidence type="ECO:0000259" key="3">
    <source>
        <dbReference type="Pfam" id="PF20434"/>
    </source>
</evidence>
<feature type="signal peptide" evidence="2">
    <location>
        <begin position="1"/>
        <end position="24"/>
    </location>
</feature>
<feature type="chain" id="PRO_5046011114" evidence="2">
    <location>
        <begin position="25"/>
        <end position="310"/>
    </location>
</feature>
<evidence type="ECO:0000256" key="1">
    <source>
        <dbReference type="ARBA" id="ARBA00022801"/>
    </source>
</evidence>
<organism evidence="4 5">
    <name type="scientific">Alienimonas chondri</name>
    <dbReference type="NCBI Taxonomy" id="2681879"/>
    <lineage>
        <taxon>Bacteria</taxon>
        <taxon>Pseudomonadati</taxon>
        <taxon>Planctomycetota</taxon>
        <taxon>Planctomycetia</taxon>
        <taxon>Planctomycetales</taxon>
        <taxon>Planctomycetaceae</taxon>
        <taxon>Alienimonas</taxon>
    </lineage>
</organism>
<dbReference type="PANTHER" id="PTHR48081">
    <property type="entry name" value="AB HYDROLASE SUPERFAMILY PROTEIN C4A8.06C"/>
    <property type="match status" value="1"/>
</dbReference>
<dbReference type="SUPFAM" id="SSF53474">
    <property type="entry name" value="alpha/beta-Hydrolases"/>
    <property type="match status" value="1"/>
</dbReference>
<protein>
    <submittedName>
        <fullName evidence="4">Acetyl esterase</fullName>
        <ecNumber evidence="4">3.1.1.-</ecNumber>
    </submittedName>
</protein>
<dbReference type="InterPro" id="IPR050300">
    <property type="entry name" value="GDXG_lipolytic_enzyme"/>
</dbReference>
<evidence type="ECO:0000256" key="2">
    <source>
        <dbReference type="SAM" id="SignalP"/>
    </source>
</evidence>
<evidence type="ECO:0000313" key="4">
    <source>
        <dbReference type="EMBL" id="NNJ27270.1"/>
    </source>
</evidence>
<dbReference type="GO" id="GO:0016787">
    <property type="term" value="F:hydrolase activity"/>
    <property type="evidence" value="ECO:0007669"/>
    <property type="project" value="UniProtKB-KW"/>
</dbReference>
<dbReference type="EMBL" id="WTPX01000135">
    <property type="protein sequence ID" value="NNJ27270.1"/>
    <property type="molecule type" value="Genomic_DNA"/>
</dbReference>
<keyword evidence="5" id="KW-1185">Reference proteome</keyword>
<name>A0ABX1VHB5_9PLAN</name>
<dbReference type="Gene3D" id="3.40.50.1820">
    <property type="entry name" value="alpha/beta hydrolase"/>
    <property type="match status" value="1"/>
</dbReference>
<dbReference type="InterPro" id="IPR029058">
    <property type="entry name" value="AB_hydrolase_fold"/>
</dbReference>
<dbReference type="InterPro" id="IPR049492">
    <property type="entry name" value="BD-FAE-like_dom"/>
</dbReference>
<feature type="domain" description="BD-FAE-like" evidence="3">
    <location>
        <begin position="53"/>
        <end position="265"/>
    </location>
</feature>
<sequence>MTSRSVVRPFALFIAAVLATPAIGQERTQPVPPGVIAHRDLAYVPDGHQKQKLDLYLPERTDEAKAAPRPLIVWVHGGGWRGGSKNQCPPLRAGFVDRGYAVASVGYRLSAAAPFPAQIEDCRAALRWLRAHADEYGLDKNRIGVWGSSAGGHLVALMGTAGDETSFDVGEHKDVSPRVQAICDFYGPSDLAAFLAMPGYERQGERPGSPVYALLGGPLSEKADLARKASPITYVSKDDPPFLILHGAEDRTVPLDQSERLHKALKDAGVESTLVTLPEAGHGGRDFNQPEIQEQIGTFFDRHLRSQPAE</sequence>
<dbReference type="Pfam" id="PF20434">
    <property type="entry name" value="BD-FAE"/>
    <property type="match status" value="1"/>
</dbReference>
<dbReference type="RefSeq" id="WP_171189143.1">
    <property type="nucleotide sequence ID" value="NZ_WTPX01000135.1"/>
</dbReference>
<dbReference type="Proteomes" id="UP000609651">
    <property type="component" value="Unassembled WGS sequence"/>
</dbReference>
<comment type="caution">
    <text evidence="4">The sequence shown here is derived from an EMBL/GenBank/DDBJ whole genome shotgun (WGS) entry which is preliminary data.</text>
</comment>
<keyword evidence="1 4" id="KW-0378">Hydrolase</keyword>
<reference evidence="4 5" key="1">
    <citation type="journal article" date="2020" name="Syst. Appl. Microbiol.">
        <title>Alienimonas chondri sp. nov., a novel planctomycete isolated from the biofilm of the red alga Chondrus crispus.</title>
        <authorList>
            <person name="Vitorino I."/>
            <person name="Albuquerque L."/>
            <person name="Wiegand S."/>
            <person name="Kallscheuer N."/>
            <person name="da Costa M.S."/>
            <person name="Lobo-da-Cunha A."/>
            <person name="Jogler C."/>
            <person name="Lage O.M."/>
        </authorList>
    </citation>
    <scope>NUCLEOTIDE SEQUENCE [LARGE SCALE GENOMIC DNA]</scope>
    <source>
        <strain evidence="4 5">LzC2</strain>
    </source>
</reference>
<proteinExistence type="predicted"/>
<dbReference type="EC" id="3.1.1.-" evidence="4"/>
<accession>A0ABX1VHB5</accession>
<gene>
    <name evidence="4" type="primary">aes_4</name>
    <name evidence="4" type="ORF">LzC2_33720</name>
</gene>
<dbReference type="PANTHER" id="PTHR48081:SF13">
    <property type="entry name" value="ALPHA_BETA HYDROLASE"/>
    <property type="match status" value="1"/>
</dbReference>